<keyword evidence="1" id="KW-0805">Transcription regulation</keyword>
<accession>A0A1G8J7N1</accession>
<evidence type="ECO:0000256" key="2">
    <source>
        <dbReference type="ARBA" id="ARBA00023125"/>
    </source>
</evidence>
<dbReference type="SUPFAM" id="SSF51206">
    <property type="entry name" value="cAMP-binding domain-like"/>
    <property type="match status" value="1"/>
</dbReference>
<dbReference type="GO" id="GO:0016301">
    <property type="term" value="F:kinase activity"/>
    <property type="evidence" value="ECO:0007669"/>
    <property type="project" value="UniProtKB-KW"/>
</dbReference>
<name>A0A1G8J7N1_9BACI</name>
<evidence type="ECO:0000259" key="5">
    <source>
        <dbReference type="PROSITE" id="PS50042"/>
    </source>
</evidence>
<dbReference type="OrthoDB" id="9810708at2"/>
<dbReference type="SMART" id="SM00100">
    <property type="entry name" value="cNMP"/>
    <property type="match status" value="1"/>
</dbReference>
<keyword evidence="4" id="KW-0804">Transcription</keyword>
<dbReference type="InterPro" id="IPR012318">
    <property type="entry name" value="HTH_CRP"/>
</dbReference>
<feature type="domain" description="HTH crp-type" evidence="6">
    <location>
        <begin position="131"/>
        <end position="197"/>
    </location>
</feature>
<dbReference type="GO" id="GO:0005829">
    <property type="term" value="C:cytosol"/>
    <property type="evidence" value="ECO:0007669"/>
    <property type="project" value="TreeGrafter"/>
</dbReference>
<dbReference type="Gene3D" id="1.10.10.10">
    <property type="entry name" value="Winged helix-like DNA-binding domain superfamily/Winged helix DNA-binding domain"/>
    <property type="match status" value="1"/>
</dbReference>
<dbReference type="PANTHER" id="PTHR24567">
    <property type="entry name" value="CRP FAMILY TRANSCRIPTIONAL REGULATORY PROTEIN"/>
    <property type="match status" value="1"/>
</dbReference>
<dbReference type="CDD" id="cd00038">
    <property type="entry name" value="CAP_ED"/>
    <property type="match status" value="1"/>
</dbReference>
<dbReference type="Pfam" id="PF00027">
    <property type="entry name" value="cNMP_binding"/>
    <property type="match status" value="1"/>
</dbReference>
<organism evidence="7 8">
    <name type="scientific">Alteribacillus persepolensis</name>
    <dbReference type="NCBI Taxonomy" id="568899"/>
    <lineage>
        <taxon>Bacteria</taxon>
        <taxon>Bacillati</taxon>
        <taxon>Bacillota</taxon>
        <taxon>Bacilli</taxon>
        <taxon>Bacillales</taxon>
        <taxon>Bacillaceae</taxon>
        <taxon>Alteribacillus</taxon>
    </lineage>
</organism>
<dbReference type="InterPro" id="IPR036390">
    <property type="entry name" value="WH_DNA-bd_sf"/>
</dbReference>
<keyword evidence="3" id="KW-0010">Activator</keyword>
<dbReference type="Gene3D" id="2.60.120.10">
    <property type="entry name" value="Jelly Rolls"/>
    <property type="match status" value="1"/>
</dbReference>
<dbReference type="PROSITE" id="PS50042">
    <property type="entry name" value="CNMP_BINDING_3"/>
    <property type="match status" value="1"/>
</dbReference>
<reference evidence="7 8" key="1">
    <citation type="submission" date="2016-10" db="EMBL/GenBank/DDBJ databases">
        <authorList>
            <person name="de Groot N.N."/>
        </authorList>
    </citation>
    <scope>NUCLEOTIDE SEQUENCE [LARGE SCALE GENOMIC DNA]</scope>
    <source>
        <strain evidence="7 8">DSM 21632</strain>
    </source>
</reference>
<dbReference type="InterPro" id="IPR018490">
    <property type="entry name" value="cNMP-bd_dom_sf"/>
</dbReference>
<keyword evidence="7" id="KW-0808">Transferase</keyword>
<evidence type="ECO:0000313" key="8">
    <source>
        <dbReference type="Proteomes" id="UP000199163"/>
    </source>
</evidence>
<evidence type="ECO:0000256" key="1">
    <source>
        <dbReference type="ARBA" id="ARBA00023015"/>
    </source>
</evidence>
<evidence type="ECO:0000256" key="4">
    <source>
        <dbReference type="ARBA" id="ARBA00023163"/>
    </source>
</evidence>
<protein>
    <submittedName>
        <fullName evidence="7">cAMP-binding domain of CRP or a regulatory subunit of cAMP-dependent protein kinases</fullName>
    </submittedName>
</protein>
<dbReference type="RefSeq" id="WP_091276270.1">
    <property type="nucleotide sequence ID" value="NZ_FNDK01000030.1"/>
</dbReference>
<dbReference type="PROSITE" id="PS51063">
    <property type="entry name" value="HTH_CRP_2"/>
    <property type="match status" value="1"/>
</dbReference>
<dbReference type="EMBL" id="FNDK01000030">
    <property type="protein sequence ID" value="SDI27278.1"/>
    <property type="molecule type" value="Genomic_DNA"/>
</dbReference>
<proteinExistence type="predicted"/>
<dbReference type="STRING" id="568899.SAMN05192534_13010"/>
<keyword evidence="7" id="KW-0418">Kinase</keyword>
<dbReference type="GO" id="GO:0003677">
    <property type="term" value="F:DNA binding"/>
    <property type="evidence" value="ECO:0007669"/>
    <property type="project" value="UniProtKB-KW"/>
</dbReference>
<keyword evidence="8" id="KW-1185">Reference proteome</keyword>
<dbReference type="InterPro" id="IPR036388">
    <property type="entry name" value="WH-like_DNA-bd_sf"/>
</dbReference>
<feature type="domain" description="Cyclic nucleotide-binding" evidence="5">
    <location>
        <begin position="1"/>
        <end position="118"/>
    </location>
</feature>
<dbReference type="InterPro" id="IPR014710">
    <property type="entry name" value="RmlC-like_jellyroll"/>
</dbReference>
<keyword evidence="2" id="KW-0238">DNA-binding</keyword>
<dbReference type="InterPro" id="IPR050397">
    <property type="entry name" value="Env_Response_Regulators"/>
</dbReference>
<dbReference type="GO" id="GO:0003700">
    <property type="term" value="F:DNA-binding transcription factor activity"/>
    <property type="evidence" value="ECO:0007669"/>
    <property type="project" value="TreeGrafter"/>
</dbReference>
<evidence type="ECO:0000256" key="3">
    <source>
        <dbReference type="ARBA" id="ARBA00023159"/>
    </source>
</evidence>
<dbReference type="Proteomes" id="UP000199163">
    <property type="component" value="Unassembled WGS sequence"/>
</dbReference>
<dbReference type="SUPFAM" id="SSF46785">
    <property type="entry name" value="Winged helix' DNA-binding domain"/>
    <property type="match status" value="1"/>
</dbReference>
<dbReference type="AlphaFoldDB" id="A0A1G8J7N1"/>
<evidence type="ECO:0000259" key="6">
    <source>
        <dbReference type="PROSITE" id="PS51063"/>
    </source>
</evidence>
<evidence type="ECO:0000313" key="7">
    <source>
        <dbReference type="EMBL" id="SDI27278.1"/>
    </source>
</evidence>
<dbReference type="InterPro" id="IPR000595">
    <property type="entry name" value="cNMP-bd_dom"/>
</dbReference>
<sequence length="209" mass="24587">MDSLRYLWKPFVSYGQERRLKKNEILFQQGERGKGFYYLKDGKINLTFVSSQGAERIVDFLFPGFLTGEPGLREDPFFTTAILEEDSILYFFSEESFRNICKDHPEAANIYMSSLIQKIRLLNETISIIHRPLEYQMAHFIHKLYYKFEDSIIPISQTSLARYIGTSRISVYKVLKDWIKEECIEISHRTIKVHDINKIKSILNGTKQL</sequence>
<dbReference type="PANTHER" id="PTHR24567:SF26">
    <property type="entry name" value="REGULATORY PROTEIN YEIL"/>
    <property type="match status" value="1"/>
</dbReference>
<dbReference type="Pfam" id="PF13545">
    <property type="entry name" value="HTH_Crp_2"/>
    <property type="match status" value="1"/>
</dbReference>
<gene>
    <name evidence="7" type="ORF">SAMN05192534_13010</name>
</gene>